<evidence type="ECO:0000313" key="3">
    <source>
        <dbReference type="Proteomes" id="UP000002698"/>
    </source>
</evidence>
<dbReference type="HOGENOM" id="CLU_218569_0_0_2"/>
<sequence length="40" mass="4364">MKDYIIDEEQHLSPVVVVTTVALVAIFGFGLLYQAVSLAL</sequence>
<protein>
    <submittedName>
        <fullName evidence="2">Uncharacterized protein</fullName>
    </submittedName>
</protein>
<feature type="transmembrane region" description="Helical" evidence="1">
    <location>
        <begin position="12"/>
        <end position="36"/>
    </location>
</feature>
<evidence type="ECO:0000256" key="1">
    <source>
        <dbReference type="SAM" id="Phobius"/>
    </source>
</evidence>
<accession>A0A1U7EW89</accession>
<dbReference type="AlphaFoldDB" id="A0A1U7EW89"/>
<dbReference type="KEGG" id="nph:NP_2544A"/>
<dbReference type="Proteomes" id="UP000002698">
    <property type="component" value="Chromosome"/>
</dbReference>
<keyword evidence="1" id="KW-0472">Membrane</keyword>
<keyword evidence="1" id="KW-1133">Transmembrane helix</keyword>
<organism evidence="2 3">
    <name type="scientific">Natronomonas pharaonis (strain ATCC 35678 / DSM 2160 / CIP 103997 / JCM 8858 / NBRC 14720 / NCIMB 2260 / Gabara)</name>
    <name type="common">Halobacterium pharaonis</name>
    <dbReference type="NCBI Taxonomy" id="348780"/>
    <lineage>
        <taxon>Archaea</taxon>
        <taxon>Methanobacteriati</taxon>
        <taxon>Methanobacteriota</taxon>
        <taxon>Stenosarchaea group</taxon>
        <taxon>Halobacteria</taxon>
        <taxon>Halobacteriales</taxon>
        <taxon>Natronomonadaceae</taxon>
        <taxon>Natronomonas</taxon>
    </lineage>
</organism>
<dbReference type="GeneID" id="77383461"/>
<proteinExistence type="predicted"/>
<reference evidence="2 3" key="1">
    <citation type="journal article" date="2005" name="Genome Res.">
        <title>Living with two extremes: conclusions from the genome sequence of Natronomonas pharaonis.</title>
        <authorList>
            <person name="Falb M."/>
            <person name="Pfeiffer F."/>
            <person name="Palm P."/>
            <person name="Rodewald K."/>
            <person name="Hickmann V."/>
            <person name="Tittor J."/>
            <person name="Oesterhelt D."/>
        </authorList>
    </citation>
    <scope>NUCLEOTIDE SEQUENCE [LARGE SCALE GENOMIC DNA]</scope>
    <source>
        <strain evidence="3">ATCC 35678 / DSM 2160 / CIP 103997 / JCM 8858 / NBRC 14720 / NCIMB 2260 / Gabara</strain>
    </source>
</reference>
<keyword evidence="1" id="KW-0812">Transmembrane</keyword>
<evidence type="ECO:0000313" key="2">
    <source>
        <dbReference type="EMBL" id="CAI49363.1"/>
    </source>
</evidence>
<name>A0A1U7EW89_NATPD</name>
<dbReference type="RefSeq" id="WP_011322988.1">
    <property type="nucleotide sequence ID" value="NC_007426.1"/>
</dbReference>
<dbReference type="STRING" id="348780.NP_2544A"/>
<dbReference type="EnsemblBacteria" id="CAI49363">
    <property type="protein sequence ID" value="CAI49363"/>
    <property type="gene ID" value="NP_2544A"/>
</dbReference>
<gene>
    <name evidence="2" type="ordered locus">NP_2544A</name>
</gene>
<keyword evidence="3" id="KW-1185">Reference proteome</keyword>
<dbReference type="eggNOG" id="arCOG11181">
    <property type="taxonomic scope" value="Archaea"/>
</dbReference>
<dbReference type="EMBL" id="CR936257">
    <property type="protein sequence ID" value="CAI49363.1"/>
    <property type="molecule type" value="Genomic_DNA"/>
</dbReference>